<keyword evidence="1" id="KW-0812">Transmembrane</keyword>
<sequence>MAQSPLSRLTAQEYAARQRLLRLILGLMGVLVVVLIIVQLVAVVPKSAQAIDDAVEQGKGAVGDISLQTDAIKAQGSAIAAAGAAARDSWFMMLIQESVLRKVATKIEQLPDVPIVEAEIITEETVPVITETDPVPTEETATHATQ</sequence>
<organism evidence="2 3">
    <name type="scientific">Candidatus Uhrbacteria bacterium CG10_big_fil_rev_8_21_14_0_10_50_16</name>
    <dbReference type="NCBI Taxonomy" id="1975039"/>
    <lineage>
        <taxon>Bacteria</taxon>
        <taxon>Candidatus Uhriibacteriota</taxon>
    </lineage>
</organism>
<comment type="caution">
    <text evidence="2">The sequence shown here is derived from an EMBL/GenBank/DDBJ whole genome shotgun (WGS) entry which is preliminary data.</text>
</comment>
<accession>A0A2H0RMH0</accession>
<evidence type="ECO:0000256" key="1">
    <source>
        <dbReference type="SAM" id="Phobius"/>
    </source>
</evidence>
<feature type="transmembrane region" description="Helical" evidence="1">
    <location>
        <begin position="20"/>
        <end position="42"/>
    </location>
</feature>
<keyword evidence="1" id="KW-1133">Transmembrane helix</keyword>
<evidence type="ECO:0000313" key="2">
    <source>
        <dbReference type="EMBL" id="PIR47698.1"/>
    </source>
</evidence>
<dbReference type="AlphaFoldDB" id="A0A2H0RMH0"/>
<dbReference type="Proteomes" id="UP000230084">
    <property type="component" value="Unassembled WGS sequence"/>
</dbReference>
<gene>
    <name evidence="2" type="ORF">COV06_01735</name>
</gene>
<proteinExistence type="predicted"/>
<protein>
    <submittedName>
        <fullName evidence="2">Uncharacterized protein</fullName>
    </submittedName>
</protein>
<keyword evidence="1" id="KW-0472">Membrane</keyword>
<evidence type="ECO:0000313" key="3">
    <source>
        <dbReference type="Proteomes" id="UP000230084"/>
    </source>
</evidence>
<dbReference type="EMBL" id="PCYM01000002">
    <property type="protein sequence ID" value="PIR47698.1"/>
    <property type="molecule type" value="Genomic_DNA"/>
</dbReference>
<reference evidence="2 3" key="1">
    <citation type="submission" date="2017-09" db="EMBL/GenBank/DDBJ databases">
        <title>Depth-based differentiation of microbial function through sediment-hosted aquifers and enrichment of novel symbionts in the deep terrestrial subsurface.</title>
        <authorList>
            <person name="Probst A.J."/>
            <person name="Ladd B."/>
            <person name="Jarett J.K."/>
            <person name="Geller-Mcgrath D.E."/>
            <person name="Sieber C.M."/>
            <person name="Emerson J.B."/>
            <person name="Anantharaman K."/>
            <person name="Thomas B.C."/>
            <person name="Malmstrom R."/>
            <person name="Stieglmeier M."/>
            <person name="Klingl A."/>
            <person name="Woyke T."/>
            <person name="Ryan C.M."/>
            <person name="Banfield J.F."/>
        </authorList>
    </citation>
    <scope>NUCLEOTIDE SEQUENCE [LARGE SCALE GENOMIC DNA]</scope>
    <source>
        <strain evidence="2">CG10_big_fil_rev_8_21_14_0_10_50_16</strain>
    </source>
</reference>
<name>A0A2H0RMH0_9BACT</name>